<sequence>MKRTMVLSRLGIALASAVSGNTALAANGHYVPGVEGLGGPVLPPPGFYYRGYAVNYDIDSLRDEQGQAIPGENSGTVNALVSRFVWVTDKTVVGANYGVEAIIPVLETDLAFDGVGLSDDDSGIGDIYLGPIVLGWHGPQWDAVFAAGMWFDTAQFSQDEPASVGKGHRTTMLTLGGTWHLDEARRWSLSALARYEVKTEQNETGITPGDSWLVEWGLGRRFANGVELGLVGYDAWQLESDKGTPAALADNKAEVHAFGIEAGRFWPQLGVGLKAAYYNEYESENDTRGDMLRLQLTKAF</sequence>
<gene>
    <name evidence="2" type="ORF">SAMN04487959_1236</name>
</gene>
<name>A0A1I3FYK2_9GAMM</name>
<dbReference type="AlphaFoldDB" id="A0A1I3FYK2"/>
<dbReference type="InterPro" id="IPR025737">
    <property type="entry name" value="FApF"/>
</dbReference>
<feature type="signal peptide" evidence="1">
    <location>
        <begin position="1"/>
        <end position="25"/>
    </location>
</feature>
<keyword evidence="3" id="KW-1185">Reference proteome</keyword>
<keyword evidence="1" id="KW-0732">Signal</keyword>
<organism evidence="2 3">
    <name type="scientific">Modicisalibacter xianhensis</name>
    <dbReference type="NCBI Taxonomy" id="442341"/>
    <lineage>
        <taxon>Bacteria</taxon>
        <taxon>Pseudomonadati</taxon>
        <taxon>Pseudomonadota</taxon>
        <taxon>Gammaproteobacteria</taxon>
        <taxon>Oceanospirillales</taxon>
        <taxon>Halomonadaceae</taxon>
        <taxon>Modicisalibacter</taxon>
    </lineage>
</organism>
<dbReference type="Proteomes" id="UP000199040">
    <property type="component" value="Unassembled WGS sequence"/>
</dbReference>
<accession>A0A1I3FYK2</accession>
<evidence type="ECO:0000256" key="1">
    <source>
        <dbReference type="SAM" id="SignalP"/>
    </source>
</evidence>
<dbReference type="Pfam" id="PF13557">
    <property type="entry name" value="Phenol_MetA_deg"/>
    <property type="match status" value="1"/>
</dbReference>
<protein>
    <submittedName>
        <fullName evidence="2">Uncharacterized conserved protein</fullName>
    </submittedName>
</protein>
<feature type="chain" id="PRO_5011572388" evidence="1">
    <location>
        <begin position="26"/>
        <end position="300"/>
    </location>
</feature>
<dbReference type="EMBL" id="FOPY01000023">
    <property type="protein sequence ID" value="SFI16247.1"/>
    <property type="molecule type" value="Genomic_DNA"/>
</dbReference>
<reference evidence="2 3" key="1">
    <citation type="submission" date="2016-10" db="EMBL/GenBank/DDBJ databases">
        <authorList>
            <person name="de Groot N.N."/>
        </authorList>
    </citation>
    <scope>NUCLEOTIDE SEQUENCE [LARGE SCALE GENOMIC DNA]</scope>
    <source>
        <strain evidence="2 3">CGMCC 1.6848</strain>
    </source>
</reference>
<evidence type="ECO:0000313" key="3">
    <source>
        <dbReference type="Proteomes" id="UP000199040"/>
    </source>
</evidence>
<dbReference type="STRING" id="442341.SAMN04487959_1236"/>
<proteinExistence type="predicted"/>
<evidence type="ECO:0000313" key="2">
    <source>
        <dbReference type="EMBL" id="SFI16247.1"/>
    </source>
</evidence>